<protein>
    <submittedName>
        <fullName evidence="1">Uncharacterized protein</fullName>
    </submittedName>
</protein>
<dbReference type="Proteomes" id="UP001057402">
    <property type="component" value="Chromosome 7"/>
</dbReference>
<evidence type="ECO:0000313" key="1">
    <source>
        <dbReference type="EMBL" id="KAI4342146.1"/>
    </source>
</evidence>
<name>A0ACB9P1L9_9MYRT</name>
<accession>A0ACB9P1L9</accession>
<gene>
    <name evidence="1" type="ORF">MLD38_026801</name>
</gene>
<sequence length="1370" mass="155269">MDAAADLSSGDTLTFARCYQLEAFEFSRRQNTIVFLETGTGKTLIAIMLLRSYAHLIRKPSAGIAVFLVPQVVLVSQQADVIRSHTDLRVGMYWGDMQIDFWDIHIWRGECEKFEVLVMTPAILLNCLRHSFFSLEMIKLLIFDECHHTRGNHPYACIMKEFYHRQHSVDGSKVPRILGMTASPIKSKCGHSESEYWQKIQELEKIMNAKVYTCSRDTLAKYVPFSTPKFKFYQSSKISCQLFPKLKDQMRTSKEKHMVKMEQSDLAKYAIESTSKKISKILSAFEHCVDELGVWPAMKAAYLVSSHEVDDLSWGKLDLLGENIVREFSEDIIKVLSDCIPADPSCSILKNMDKLTTDGFISSKVACLFNSLMEYRLQENIRCIIFVERIITAHAVHCFLNELLPRHSQWKTNYLTGNSSRLQSQTRKQQNELVEAFRKGEVNVIVATSILEEGLDVQSCNLVIRFDPSATVCSFIQSRGRARMRCSDYLLMVARDDIKTYERLLKFLDSGDIMKKQSMDHASTPCPPLEEDSYSRIFYCVESTGALLTLSSCVSLINLYCSRLPSDGYFKPTPRFIVNDDSNDCTLYFPKSCLLPSVSISLASVEGRSKMAKQLVCFEACKQLHRIGALTDNLVPDIVMEEKDDKLFGSDSYDEEQPSFFPHEFVNYLSSNSKTTYCCYVLELSPNFKYDVSLQNILLGLRSKMELDCSSLELDVSRGSLSVSWQYVGQIHLAGDQVNLCKRFQYSLLSVLLDHNTGNLTENLNCFNSLSDLHIDYLLLPTLSQQPSKIDWRTVASVTFRDYNKISHVNSSCSMADVNTRNSRVCCCLLRNSLVCTPHNGYVYCVDGTLGHLNATSYLTMNDGTTTTYLKYYAKRYDIQLCFKEAALLNCRRLFHIQNSQRLYMLPKKKESTSAFVELPPELCYILYAPISLNTVYTFTFVPLIMHRIESLLIAASLKQIHLDHFAKHVDIPTTKVLEALTTKRCGERFHLESLENLGDSFLKYAVSQQLFKTYQTNHEGLLSIKREKLVNNASLCQMGCSCKLTGFIRNNPFEPSKWILPGVMPKDSSLYEELASETRKMYVQGKRMVKMKTVADVVEALLGAYVSSGGEMAGLMLMDWLGIKAVESLLRYSFRDPSLLVEALTHGSYMLPEIPKCYQRLEFLGDSVLDFLVTLYLHDTHPGLSPGVLTDMRSASVNNDSYAQSALKAGLHKHILHASHTLHQDIAEAIAQFEKLPTSEFTYGWDSDTSFPKVLGDVIESLAGAILVDTGYNKDRVFQSIKPLLEPLITPETVRLHPKRELSELCQKQGYNLRKPISSRKNGLASVTVEVEAKGKIFSHTAENIDKNAAKRLAAKEVLRLLKKEDTDI</sequence>
<keyword evidence="2" id="KW-1185">Reference proteome</keyword>
<dbReference type="EMBL" id="CM042886">
    <property type="protein sequence ID" value="KAI4342146.1"/>
    <property type="molecule type" value="Genomic_DNA"/>
</dbReference>
<evidence type="ECO:0000313" key="2">
    <source>
        <dbReference type="Proteomes" id="UP001057402"/>
    </source>
</evidence>
<reference evidence="2" key="1">
    <citation type="journal article" date="2023" name="Front. Plant Sci.">
        <title>Chromosomal-level genome assembly of Melastoma candidum provides insights into trichome evolution.</title>
        <authorList>
            <person name="Zhong Y."/>
            <person name="Wu W."/>
            <person name="Sun C."/>
            <person name="Zou P."/>
            <person name="Liu Y."/>
            <person name="Dai S."/>
            <person name="Zhou R."/>
        </authorList>
    </citation>
    <scope>NUCLEOTIDE SEQUENCE [LARGE SCALE GENOMIC DNA]</scope>
</reference>
<comment type="caution">
    <text evidence="1">The sequence shown here is derived from an EMBL/GenBank/DDBJ whole genome shotgun (WGS) entry which is preliminary data.</text>
</comment>
<proteinExistence type="predicted"/>
<organism evidence="1 2">
    <name type="scientific">Melastoma candidum</name>
    <dbReference type="NCBI Taxonomy" id="119954"/>
    <lineage>
        <taxon>Eukaryota</taxon>
        <taxon>Viridiplantae</taxon>
        <taxon>Streptophyta</taxon>
        <taxon>Embryophyta</taxon>
        <taxon>Tracheophyta</taxon>
        <taxon>Spermatophyta</taxon>
        <taxon>Magnoliopsida</taxon>
        <taxon>eudicotyledons</taxon>
        <taxon>Gunneridae</taxon>
        <taxon>Pentapetalae</taxon>
        <taxon>rosids</taxon>
        <taxon>malvids</taxon>
        <taxon>Myrtales</taxon>
        <taxon>Melastomataceae</taxon>
        <taxon>Melastomatoideae</taxon>
        <taxon>Melastomateae</taxon>
        <taxon>Melastoma</taxon>
    </lineage>
</organism>